<evidence type="ECO:0000313" key="2">
    <source>
        <dbReference type="EMBL" id="KAF6240211.1"/>
    </source>
</evidence>
<reference evidence="2 3" key="1">
    <citation type="journal article" date="2020" name="Genomics">
        <title>Complete, high-quality genomes from long-read metagenomic sequencing of two wolf lichen thalli reveals enigmatic genome architecture.</title>
        <authorList>
            <person name="McKenzie S.K."/>
            <person name="Walston R.F."/>
            <person name="Allen J.L."/>
        </authorList>
    </citation>
    <scope>NUCLEOTIDE SEQUENCE [LARGE SCALE GENOMIC DNA]</scope>
    <source>
        <strain evidence="2">WasteWater2</strain>
    </source>
</reference>
<accession>A0A8H6G4E9</accession>
<protein>
    <submittedName>
        <fullName evidence="2">Uncharacterized protein</fullName>
    </submittedName>
</protein>
<gene>
    <name evidence="2" type="ORF">HO173_001821</name>
</gene>
<dbReference type="RefSeq" id="XP_037169480.1">
    <property type="nucleotide sequence ID" value="XM_037303758.1"/>
</dbReference>
<keyword evidence="3" id="KW-1185">Reference proteome</keyword>
<dbReference type="AlphaFoldDB" id="A0A8H6G4E9"/>
<feature type="region of interest" description="Disordered" evidence="1">
    <location>
        <begin position="1"/>
        <end position="62"/>
    </location>
</feature>
<dbReference type="GeneID" id="59283495"/>
<sequence>MGHCMPHPHYHDEHVATSSRTTKRKGTRASASARSPSSRKPAARNGDGKEKESQRRRDDESWSIINMFMMDIALGVV</sequence>
<dbReference type="EMBL" id="JACCJC010000004">
    <property type="protein sequence ID" value="KAF6240211.1"/>
    <property type="molecule type" value="Genomic_DNA"/>
</dbReference>
<proteinExistence type="predicted"/>
<feature type="compositionally biased region" description="Basic and acidic residues" evidence="1">
    <location>
        <begin position="46"/>
        <end position="60"/>
    </location>
</feature>
<feature type="compositionally biased region" description="Low complexity" evidence="1">
    <location>
        <begin position="28"/>
        <end position="44"/>
    </location>
</feature>
<name>A0A8H6G4E9_9LECA</name>
<organism evidence="2 3">
    <name type="scientific">Letharia columbiana</name>
    <dbReference type="NCBI Taxonomy" id="112416"/>
    <lineage>
        <taxon>Eukaryota</taxon>
        <taxon>Fungi</taxon>
        <taxon>Dikarya</taxon>
        <taxon>Ascomycota</taxon>
        <taxon>Pezizomycotina</taxon>
        <taxon>Lecanoromycetes</taxon>
        <taxon>OSLEUM clade</taxon>
        <taxon>Lecanoromycetidae</taxon>
        <taxon>Lecanorales</taxon>
        <taxon>Lecanorineae</taxon>
        <taxon>Parmeliaceae</taxon>
        <taxon>Letharia</taxon>
    </lineage>
</organism>
<dbReference type="Proteomes" id="UP000578531">
    <property type="component" value="Unassembled WGS sequence"/>
</dbReference>
<evidence type="ECO:0000313" key="3">
    <source>
        <dbReference type="Proteomes" id="UP000578531"/>
    </source>
</evidence>
<evidence type="ECO:0000256" key="1">
    <source>
        <dbReference type="SAM" id="MobiDB-lite"/>
    </source>
</evidence>
<comment type="caution">
    <text evidence="2">The sequence shown here is derived from an EMBL/GenBank/DDBJ whole genome shotgun (WGS) entry which is preliminary data.</text>
</comment>